<organism evidence="3 4">
    <name type="scientific">Diplodia intermedia</name>
    <dbReference type="NCBI Taxonomy" id="856260"/>
    <lineage>
        <taxon>Eukaryota</taxon>
        <taxon>Fungi</taxon>
        <taxon>Dikarya</taxon>
        <taxon>Ascomycota</taxon>
        <taxon>Pezizomycotina</taxon>
        <taxon>Dothideomycetes</taxon>
        <taxon>Dothideomycetes incertae sedis</taxon>
        <taxon>Botryosphaeriales</taxon>
        <taxon>Botryosphaeriaceae</taxon>
        <taxon>Diplodia</taxon>
    </lineage>
</organism>
<dbReference type="Proteomes" id="UP001521184">
    <property type="component" value="Unassembled WGS sequence"/>
</dbReference>
<evidence type="ECO:0000313" key="4">
    <source>
        <dbReference type="Proteomes" id="UP001521184"/>
    </source>
</evidence>
<dbReference type="Pfam" id="PF00106">
    <property type="entry name" value="adh_short"/>
    <property type="match status" value="1"/>
</dbReference>
<proteinExistence type="inferred from homology"/>
<feature type="region of interest" description="Disordered" evidence="2">
    <location>
        <begin position="56"/>
        <end position="76"/>
    </location>
</feature>
<evidence type="ECO:0000256" key="2">
    <source>
        <dbReference type="SAM" id="MobiDB-lite"/>
    </source>
</evidence>
<dbReference type="Gene3D" id="3.40.50.720">
    <property type="entry name" value="NAD(P)-binding Rossmann-like Domain"/>
    <property type="match status" value="1"/>
</dbReference>
<dbReference type="PANTHER" id="PTHR42760">
    <property type="entry name" value="SHORT-CHAIN DEHYDROGENASES/REDUCTASES FAMILY MEMBER"/>
    <property type="match status" value="1"/>
</dbReference>
<feature type="compositionally biased region" description="Low complexity" evidence="2">
    <location>
        <begin position="59"/>
        <end position="68"/>
    </location>
</feature>
<evidence type="ECO:0000256" key="1">
    <source>
        <dbReference type="ARBA" id="ARBA00006484"/>
    </source>
</evidence>
<comment type="caution">
    <text evidence="3">The sequence shown here is derived from an EMBL/GenBank/DDBJ whole genome shotgun (WGS) entry which is preliminary data.</text>
</comment>
<dbReference type="InterPro" id="IPR036291">
    <property type="entry name" value="NAD(P)-bd_dom_sf"/>
</dbReference>
<dbReference type="PANTHER" id="PTHR42760:SF124">
    <property type="entry name" value="SHORT-CHAIN DEHYDROGENASE_REDUCTASE"/>
    <property type="match status" value="1"/>
</dbReference>
<evidence type="ECO:0000313" key="3">
    <source>
        <dbReference type="EMBL" id="KAL1642586.1"/>
    </source>
</evidence>
<dbReference type="EMBL" id="JAKEKT020000032">
    <property type="protein sequence ID" value="KAL1642586.1"/>
    <property type="molecule type" value="Genomic_DNA"/>
</dbReference>
<dbReference type="InterPro" id="IPR002347">
    <property type="entry name" value="SDR_fam"/>
</dbReference>
<dbReference type="SUPFAM" id="SSF51735">
    <property type="entry name" value="NAD(P)-binding Rossmann-fold domains"/>
    <property type="match status" value="1"/>
</dbReference>
<reference evidence="3 4" key="1">
    <citation type="journal article" date="2023" name="Plant Dis.">
        <title>First Report of Diplodia intermedia Causing Canker and Dieback Diseases on Apple Trees in Canada.</title>
        <authorList>
            <person name="Ellouze W."/>
            <person name="Ilyukhin E."/>
            <person name="Sulman M."/>
            <person name="Ali S."/>
        </authorList>
    </citation>
    <scope>NUCLEOTIDE SEQUENCE [LARGE SCALE GENOMIC DNA]</scope>
    <source>
        <strain evidence="3 4">M45-28</strain>
    </source>
</reference>
<name>A0ABR3TR29_9PEZI</name>
<protein>
    <submittedName>
        <fullName evidence="3">Uncharacterized protein</fullName>
    </submittedName>
</protein>
<accession>A0ABR3TR29</accession>
<keyword evidence="4" id="KW-1185">Reference proteome</keyword>
<sequence length="117" mass="11903">MPPPPNDDGLQQPAYPATRRLHGRIALVTGSSSGFGREICKQLALEGAAGIVCADLQPSSSSSGSASTSDEDNVPTHELVQREGYGAKALFVGVDVSKAADVEAAVAEARGGEPGAR</sequence>
<comment type="similarity">
    <text evidence="1">Belongs to the short-chain dehydrogenases/reductases (SDR) family.</text>
</comment>
<gene>
    <name evidence="3" type="ORF">SLS58_005355</name>
</gene>